<sequence length="170" mass="18223">MHITPFHPPELVTAVPDDHVSAPEVYSLTNQRPQRVLAPAVVAISEKCSRDLYLSTTATLGHAEHDMVSDAGTSQHECGPVVYLSQIAGAPAVLNEPLAHCMHAGHCGDRKGGPKGGAEVWGCITCLDVRQPSQQQGEKRCQIEIPVRQTQSTCEDATAFDPLPAMPSNH</sequence>
<dbReference type="Proteomes" id="UP000799538">
    <property type="component" value="Unassembled WGS sequence"/>
</dbReference>
<protein>
    <submittedName>
        <fullName evidence="1">Uncharacterized protein</fullName>
    </submittedName>
</protein>
<accession>A0A6A6GI46</accession>
<organism evidence="1 2">
    <name type="scientific">Elsinoe ampelina</name>
    <dbReference type="NCBI Taxonomy" id="302913"/>
    <lineage>
        <taxon>Eukaryota</taxon>
        <taxon>Fungi</taxon>
        <taxon>Dikarya</taxon>
        <taxon>Ascomycota</taxon>
        <taxon>Pezizomycotina</taxon>
        <taxon>Dothideomycetes</taxon>
        <taxon>Dothideomycetidae</taxon>
        <taxon>Myriangiales</taxon>
        <taxon>Elsinoaceae</taxon>
        <taxon>Elsinoe</taxon>
    </lineage>
</organism>
<evidence type="ECO:0000313" key="1">
    <source>
        <dbReference type="EMBL" id="KAF2225318.1"/>
    </source>
</evidence>
<dbReference type="AlphaFoldDB" id="A0A6A6GI46"/>
<evidence type="ECO:0000313" key="2">
    <source>
        <dbReference type="Proteomes" id="UP000799538"/>
    </source>
</evidence>
<name>A0A6A6GI46_9PEZI</name>
<proteinExistence type="predicted"/>
<gene>
    <name evidence="1" type="ORF">BDZ85DRAFT_91715</name>
</gene>
<reference evidence="2" key="1">
    <citation type="journal article" date="2020" name="Stud. Mycol.">
        <title>101 Dothideomycetes genomes: A test case for predicting lifestyles and emergence of pathogens.</title>
        <authorList>
            <person name="Haridas S."/>
            <person name="Albert R."/>
            <person name="Binder M."/>
            <person name="Bloem J."/>
            <person name="LaButti K."/>
            <person name="Salamov A."/>
            <person name="Andreopoulos B."/>
            <person name="Baker S."/>
            <person name="Barry K."/>
            <person name="Bills G."/>
            <person name="Bluhm B."/>
            <person name="Cannon C."/>
            <person name="Castanera R."/>
            <person name="Culley D."/>
            <person name="Daum C."/>
            <person name="Ezra D."/>
            <person name="Gonzalez J."/>
            <person name="Henrissat B."/>
            <person name="Kuo A."/>
            <person name="Liang C."/>
            <person name="Lipzen A."/>
            <person name="Lutzoni F."/>
            <person name="Magnuson J."/>
            <person name="Mondo S."/>
            <person name="Nolan M."/>
            <person name="Ohm R."/>
            <person name="Pangilinan J."/>
            <person name="Park H.-J."/>
            <person name="Ramirez L."/>
            <person name="Alfaro M."/>
            <person name="Sun H."/>
            <person name="Tritt A."/>
            <person name="Yoshinaga Y."/>
            <person name="Zwiers L.-H."/>
            <person name="Turgeon B."/>
            <person name="Goodwin S."/>
            <person name="Spatafora J."/>
            <person name="Crous P."/>
            <person name="Grigoriev I."/>
        </authorList>
    </citation>
    <scope>NUCLEOTIDE SEQUENCE [LARGE SCALE GENOMIC DNA]</scope>
    <source>
        <strain evidence="2">CECT 20119</strain>
    </source>
</reference>
<dbReference type="EMBL" id="ML992504">
    <property type="protein sequence ID" value="KAF2225318.1"/>
    <property type="molecule type" value="Genomic_DNA"/>
</dbReference>
<keyword evidence="2" id="KW-1185">Reference proteome</keyword>